<proteinExistence type="predicted"/>
<gene>
    <name evidence="1" type="ORF">SDC9_184804</name>
</gene>
<evidence type="ECO:0000313" key="1">
    <source>
        <dbReference type="EMBL" id="MPN37288.1"/>
    </source>
</evidence>
<comment type="caution">
    <text evidence="1">The sequence shown here is derived from an EMBL/GenBank/DDBJ whole genome shotgun (WGS) entry which is preliminary data.</text>
</comment>
<protein>
    <submittedName>
        <fullName evidence="1">Uncharacterized protein</fullName>
    </submittedName>
</protein>
<accession>A0A645HE26</accession>
<organism evidence="1">
    <name type="scientific">bioreactor metagenome</name>
    <dbReference type="NCBI Taxonomy" id="1076179"/>
    <lineage>
        <taxon>unclassified sequences</taxon>
        <taxon>metagenomes</taxon>
        <taxon>ecological metagenomes</taxon>
    </lineage>
</organism>
<dbReference type="AlphaFoldDB" id="A0A645HE26"/>
<reference evidence="1" key="1">
    <citation type="submission" date="2019-08" db="EMBL/GenBank/DDBJ databases">
        <authorList>
            <person name="Kucharzyk K."/>
            <person name="Murdoch R.W."/>
            <person name="Higgins S."/>
            <person name="Loffler F."/>
        </authorList>
    </citation>
    <scope>NUCLEOTIDE SEQUENCE</scope>
</reference>
<dbReference type="EMBL" id="VSSQ01091845">
    <property type="protein sequence ID" value="MPN37288.1"/>
    <property type="molecule type" value="Genomic_DNA"/>
</dbReference>
<sequence>MHRVVHRLLAADAIDEQEGNRGKHRDGYDQQNNFWRHIDSSFCSEYLGKRKCGNDQHLRRDIGAHHNDVSVVNRVMERIDG</sequence>
<name>A0A645HE26_9ZZZZ</name>